<feature type="transmembrane region" description="Helical" evidence="1">
    <location>
        <begin position="45"/>
        <end position="67"/>
    </location>
</feature>
<protein>
    <submittedName>
        <fullName evidence="3">MARVEL domain-containing protein</fullName>
    </submittedName>
</protein>
<reference evidence="3" key="1">
    <citation type="submission" date="2022-11" db="UniProtKB">
        <authorList>
            <consortium name="WormBaseParasite"/>
        </authorList>
    </citation>
    <scope>IDENTIFICATION</scope>
</reference>
<feature type="transmembrane region" description="Helical" evidence="1">
    <location>
        <begin position="79"/>
        <end position="105"/>
    </location>
</feature>
<dbReference type="WBParaSite" id="jg4713">
    <property type="protein sequence ID" value="jg4713"/>
    <property type="gene ID" value="jg4713"/>
</dbReference>
<feature type="transmembrane region" description="Helical" evidence="1">
    <location>
        <begin position="15"/>
        <end position="33"/>
    </location>
</feature>
<keyword evidence="1" id="KW-0812">Transmembrane</keyword>
<keyword evidence="2" id="KW-1185">Reference proteome</keyword>
<dbReference type="AlphaFoldDB" id="A0A915ECJ4"/>
<evidence type="ECO:0000313" key="3">
    <source>
        <dbReference type="WBParaSite" id="jg4713"/>
    </source>
</evidence>
<accession>A0A915ECJ4</accession>
<dbReference type="Proteomes" id="UP000887574">
    <property type="component" value="Unplaced"/>
</dbReference>
<name>A0A915ECJ4_9BILA</name>
<evidence type="ECO:0000256" key="1">
    <source>
        <dbReference type="SAM" id="Phobius"/>
    </source>
</evidence>
<keyword evidence="1" id="KW-0472">Membrane</keyword>
<sequence length="184" mass="20937">MVKLNLQFPISKPFGLLKSAQLILLALVSILFINTDDYRFFFKDIGPIAAACLLVLNALSYVFHLFSIDQEKNDQNKPLIPFAFLEFFTALIGVAVFALLAVLNLCVRNGYWSGQPAAYSIIYAVLAFLFAYFFYLVYRKAIDMNQGVLHTLVLQEEDIHTNLPKEFLNDFQVEKNSFHPSVLV</sequence>
<keyword evidence="1" id="KW-1133">Transmembrane helix</keyword>
<feature type="transmembrane region" description="Helical" evidence="1">
    <location>
        <begin position="117"/>
        <end position="138"/>
    </location>
</feature>
<organism evidence="2 3">
    <name type="scientific">Ditylenchus dipsaci</name>
    <dbReference type="NCBI Taxonomy" id="166011"/>
    <lineage>
        <taxon>Eukaryota</taxon>
        <taxon>Metazoa</taxon>
        <taxon>Ecdysozoa</taxon>
        <taxon>Nematoda</taxon>
        <taxon>Chromadorea</taxon>
        <taxon>Rhabditida</taxon>
        <taxon>Tylenchina</taxon>
        <taxon>Tylenchomorpha</taxon>
        <taxon>Sphaerularioidea</taxon>
        <taxon>Anguinidae</taxon>
        <taxon>Anguininae</taxon>
        <taxon>Ditylenchus</taxon>
    </lineage>
</organism>
<proteinExistence type="predicted"/>
<evidence type="ECO:0000313" key="2">
    <source>
        <dbReference type="Proteomes" id="UP000887574"/>
    </source>
</evidence>